<protein>
    <recommendedName>
        <fullName evidence="4">NADP-dependent oxidoreductase domain-containing protein</fullName>
    </recommendedName>
</protein>
<sequence length="351" mass="39667">MAVPATHNMKYRYLGNSGLLVSRLSFGSFVTFDGHFDINQAYDIMIKAYQGGVNFFDNAEGYGWGKSEQVMGEVIQHGIKNGVWTREDLVVSTKIFMGAKGMDAGPNDMGLNRKHIIEGTKASLKRFGFDYVDVIFCHRSEASTPTEEIVRAMNFVIEQGRALYWGTSEWTSHNIIEACEIADRLGLIRPIVEQPQYHIFERSRVDFDYVNLYKKYKYGLTTWSPLAFGILTGKYSNGIPEGTRLANVMVRGMMQTNLDERIAKADKLKEIADELDCSLAQLTIAWRASNTNVSTVIIGASSIRQLEENLKANEVIDKITPEIKARIDEIAQFVPKVVENDPYSYARTKWL</sequence>
<keyword evidence="3" id="KW-0560">Oxidoreductase</keyword>
<dbReference type="FunCoup" id="K3WXH9">
    <property type="interactions" value="18"/>
</dbReference>
<accession>K3WXH9</accession>
<dbReference type="InterPro" id="IPR036812">
    <property type="entry name" value="NAD(P)_OxRdtase_dom_sf"/>
</dbReference>
<organism evidence="5 6">
    <name type="scientific">Globisporangium ultimum (strain ATCC 200006 / CBS 805.95 / DAOM BR144)</name>
    <name type="common">Pythium ultimum</name>
    <dbReference type="NCBI Taxonomy" id="431595"/>
    <lineage>
        <taxon>Eukaryota</taxon>
        <taxon>Sar</taxon>
        <taxon>Stramenopiles</taxon>
        <taxon>Oomycota</taxon>
        <taxon>Peronosporomycetes</taxon>
        <taxon>Pythiales</taxon>
        <taxon>Pythiaceae</taxon>
        <taxon>Globisporangium</taxon>
    </lineage>
</organism>
<dbReference type="PRINTS" id="PR01577">
    <property type="entry name" value="KCNABCHANNEL"/>
</dbReference>
<dbReference type="HOGENOM" id="CLU_023205_2_0_1"/>
<dbReference type="InterPro" id="IPR023210">
    <property type="entry name" value="NADP_OxRdtase_dom"/>
</dbReference>
<evidence type="ECO:0000256" key="2">
    <source>
        <dbReference type="ARBA" id="ARBA00022857"/>
    </source>
</evidence>
<dbReference type="InterPro" id="IPR005399">
    <property type="entry name" value="K_chnl_volt-dep_bsu_KCNAB-rel"/>
</dbReference>
<dbReference type="Pfam" id="PF00248">
    <property type="entry name" value="Aldo_ket_red"/>
    <property type="match status" value="1"/>
</dbReference>
<name>K3WXH9_GLOUD</name>
<feature type="domain" description="NADP-dependent oxidoreductase" evidence="4">
    <location>
        <begin position="24"/>
        <end position="331"/>
    </location>
</feature>
<dbReference type="PANTHER" id="PTHR43150:SF2">
    <property type="entry name" value="HYPERKINETIC, ISOFORM M"/>
    <property type="match status" value="1"/>
</dbReference>
<reference evidence="6" key="1">
    <citation type="journal article" date="2010" name="Genome Biol.">
        <title>Genome sequence of the necrotrophic plant pathogen Pythium ultimum reveals original pathogenicity mechanisms and effector repertoire.</title>
        <authorList>
            <person name="Levesque C.A."/>
            <person name="Brouwer H."/>
            <person name="Cano L."/>
            <person name="Hamilton J.P."/>
            <person name="Holt C."/>
            <person name="Huitema E."/>
            <person name="Raffaele S."/>
            <person name="Robideau G.P."/>
            <person name="Thines M."/>
            <person name="Win J."/>
            <person name="Zerillo M.M."/>
            <person name="Beakes G.W."/>
            <person name="Boore J.L."/>
            <person name="Busam D."/>
            <person name="Dumas B."/>
            <person name="Ferriera S."/>
            <person name="Fuerstenberg S.I."/>
            <person name="Gachon C.M."/>
            <person name="Gaulin E."/>
            <person name="Govers F."/>
            <person name="Grenville-Briggs L."/>
            <person name="Horner N."/>
            <person name="Hostetler J."/>
            <person name="Jiang R.H."/>
            <person name="Johnson J."/>
            <person name="Krajaejun T."/>
            <person name="Lin H."/>
            <person name="Meijer H.J."/>
            <person name="Moore B."/>
            <person name="Morris P."/>
            <person name="Phuntmart V."/>
            <person name="Puiu D."/>
            <person name="Shetty J."/>
            <person name="Stajich J.E."/>
            <person name="Tripathy S."/>
            <person name="Wawra S."/>
            <person name="van West P."/>
            <person name="Whitty B.R."/>
            <person name="Coutinho P.M."/>
            <person name="Henrissat B."/>
            <person name="Martin F."/>
            <person name="Thomas P.D."/>
            <person name="Tyler B.M."/>
            <person name="De Vries R.P."/>
            <person name="Kamoun S."/>
            <person name="Yandell M."/>
            <person name="Tisserat N."/>
            <person name="Buell C.R."/>
        </authorList>
    </citation>
    <scope>NUCLEOTIDE SEQUENCE</scope>
    <source>
        <strain evidence="6">DAOM:BR144</strain>
    </source>
</reference>
<dbReference type="AlphaFoldDB" id="K3WXH9"/>
<dbReference type="STRING" id="431595.K3WXH9"/>
<dbReference type="EMBL" id="GL376615">
    <property type="status" value="NOT_ANNOTATED_CDS"/>
    <property type="molecule type" value="Genomic_DNA"/>
</dbReference>
<reference evidence="6" key="2">
    <citation type="submission" date="2010-04" db="EMBL/GenBank/DDBJ databases">
        <authorList>
            <person name="Buell R."/>
            <person name="Hamilton J."/>
            <person name="Hostetler J."/>
        </authorList>
    </citation>
    <scope>NUCLEOTIDE SEQUENCE [LARGE SCALE GENOMIC DNA]</scope>
    <source>
        <strain evidence="6">DAOM:BR144</strain>
    </source>
</reference>
<dbReference type="Gene3D" id="3.20.20.100">
    <property type="entry name" value="NADP-dependent oxidoreductase domain"/>
    <property type="match status" value="1"/>
</dbReference>
<dbReference type="GO" id="GO:0016491">
    <property type="term" value="F:oxidoreductase activity"/>
    <property type="evidence" value="ECO:0007669"/>
    <property type="project" value="UniProtKB-KW"/>
</dbReference>
<dbReference type="VEuPathDB" id="FungiDB:PYU1_G009659"/>
<keyword evidence="6" id="KW-1185">Reference proteome</keyword>
<keyword evidence="2" id="KW-0521">NADP</keyword>
<dbReference type="Proteomes" id="UP000019132">
    <property type="component" value="Unassembled WGS sequence"/>
</dbReference>
<dbReference type="EnsemblProtists" id="PYU1_T009677">
    <property type="protein sequence ID" value="PYU1_T009677"/>
    <property type="gene ID" value="PYU1_G009659"/>
</dbReference>
<reference evidence="5" key="3">
    <citation type="submission" date="2015-02" db="UniProtKB">
        <authorList>
            <consortium name="EnsemblProtists"/>
        </authorList>
    </citation>
    <scope>IDENTIFICATION</scope>
    <source>
        <strain evidence="5">DAOM BR144</strain>
    </source>
</reference>
<comment type="similarity">
    <text evidence="1">Belongs to the shaker potassium channel beta subunit family.</text>
</comment>
<dbReference type="OMA" id="HIMDSVE"/>
<evidence type="ECO:0000313" key="6">
    <source>
        <dbReference type="Proteomes" id="UP000019132"/>
    </source>
</evidence>
<dbReference type="PANTHER" id="PTHR43150">
    <property type="entry name" value="HYPERKINETIC, ISOFORM M"/>
    <property type="match status" value="1"/>
</dbReference>
<evidence type="ECO:0000256" key="3">
    <source>
        <dbReference type="ARBA" id="ARBA00023002"/>
    </source>
</evidence>
<evidence type="ECO:0000259" key="4">
    <source>
        <dbReference type="Pfam" id="PF00248"/>
    </source>
</evidence>
<evidence type="ECO:0000256" key="1">
    <source>
        <dbReference type="ARBA" id="ARBA00006515"/>
    </source>
</evidence>
<proteinExistence type="inferred from homology"/>
<dbReference type="InParanoid" id="K3WXH9"/>
<dbReference type="eggNOG" id="KOG1575">
    <property type="taxonomic scope" value="Eukaryota"/>
</dbReference>
<dbReference type="SUPFAM" id="SSF51430">
    <property type="entry name" value="NAD(P)-linked oxidoreductase"/>
    <property type="match status" value="1"/>
</dbReference>
<evidence type="ECO:0000313" key="5">
    <source>
        <dbReference type="EnsemblProtists" id="PYU1_T009677"/>
    </source>
</evidence>